<protein>
    <submittedName>
        <fullName evidence="1">Uncharacterized protein</fullName>
    </submittedName>
</protein>
<name>A0A6C0C0P7_9ZZZZ</name>
<accession>A0A6C0C0P7</accession>
<evidence type="ECO:0000313" key="1">
    <source>
        <dbReference type="EMBL" id="QHS97950.1"/>
    </source>
</evidence>
<proteinExistence type="predicted"/>
<dbReference type="AlphaFoldDB" id="A0A6C0C0P7"/>
<sequence length="56" mass="6203">MNVPLCGYIASKYGHLAGRRGPFRTLISAEGTLWQLRCRSFAHETQGALSLFSFVS</sequence>
<organism evidence="1">
    <name type="scientific">viral metagenome</name>
    <dbReference type="NCBI Taxonomy" id="1070528"/>
    <lineage>
        <taxon>unclassified sequences</taxon>
        <taxon>metagenomes</taxon>
        <taxon>organismal metagenomes</taxon>
    </lineage>
</organism>
<reference evidence="1" key="1">
    <citation type="journal article" date="2020" name="Nature">
        <title>Giant virus diversity and host interactions through global metagenomics.</title>
        <authorList>
            <person name="Schulz F."/>
            <person name="Roux S."/>
            <person name="Paez-Espino D."/>
            <person name="Jungbluth S."/>
            <person name="Walsh D.A."/>
            <person name="Denef V.J."/>
            <person name="McMahon K.D."/>
            <person name="Konstantinidis K.T."/>
            <person name="Eloe-Fadrosh E.A."/>
            <person name="Kyrpides N.C."/>
            <person name="Woyke T."/>
        </authorList>
    </citation>
    <scope>NUCLEOTIDE SEQUENCE</scope>
    <source>
        <strain evidence="1">GVMAG-M-3300020182-33</strain>
    </source>
</reference>
<dbReference type="EMBL" id="MN739309">
    <property type="protein sequence ID" value="QHS97950.1"/>
    <property type="molecule type" value="Genomic_DNA"/>
</dbReference>